<dbReference type="RefSeq" id="WP_114834178.1">
    <property type="nucleotide sequence ID" value="NZ_LR699114.1"/>
</dbReference>
<dbReference type="AlphaFoldDB" id="A0A370GQS0"/>
<reference evidence="1 2" key="1">
    <citation type="submission" date="2018-07" db="EMBL/GenBank/DDBJ databases">
        <title>Genomic Encyclopedia of Type Strains, Phase IV (KMG-IV): sequencing the most valuable type-strain genomes for metagenomic binning, comparative biology and taxonomic classification.</title>
        <authorList>
            <person name="Goeker M."/>
        </authorList>
    </citation>
    <scope>NUCLEOTIDE SEQUENCE [LARGE SCALE GENOMIC DNA]</scope>
    <source>
        <strain evidence="1 2">DSM 16500</strain>
    </source>
</reference>
<protein>
    <submittedName>
        <fullName evidence="1">Uncharacterized protein</fullName>
    </submittedName>
</protein>
<dbReference type="Proteomes" id="UP000254720">
    <property type="component" value="Unassembled WGS sequence"/>
</dbReference>
<keyword evidence="2" id="KW-1185">Reference proteome</keyword>
<accession>A0A370GQS0</accession>
<dbReference type="EMBL" id="QQAX01000008">
    <property type="protein sequence ID" value="RDI44834.1"/>
    <property type="molecule type" value="Genomic_DNA"/>
</dbReference>
<organism evidence="1 2">
    <name type="scientific">Aquicella lusitana</name>
    <dbReference type="NCBI Taxonomy" id="254246"/>
    <lineage>
        <taxon>Bacteria</taxon>
        <taxon>Pseudomonadati</taxon>
        <taxon>Pseudomonadota</taxon>
        <taxon>Gammaproteobacteria</taxon>
        <taxon>Legionellales</taxon>
        <taxon>Coxiellaceae</taxon>
        <taxon>Aquicella</taxon>
    </lineage>
</organism>
<comment type="caution">
    <text evidence="1">The sequence shown here is derived from an EMBL/GenBank/DDBJ whole genome shotgun (WGS) entry which is preliminary data.</text>
</comment>
<sequence length="521" mass="57565">MQHITLPIDKDVVLTIDDVIEEQKKVSNEEANQVPVQSDIVSSISEEEIQVVSVNPSAHHEHHDPRGPKVFATIVSVSTGAKEVGNLVLGLTQSGNKSLPTLIVSSGAAFASTMGLTYGEVKHNVNEFSSLVRTGTPDHWPKLSRKKEVAAFSLALLISAGGAFNEFTQTAFLLSDMLKELKIVSETPLAWKIASYSIAVGASGTMLATEGGDTLKLIRQALHNKPHGEHEHSHYHSNISKHLSRTYGCLFIAKSLQDGVQNYMAMKTIFKAEDMTGKSIFMALSGANMVTNICFIGMFNMRAFDAFYGYMANIRSQSSMSERLKRSAAMTISGIISGGIAYLKMGLNEEFFKDVIENDIGINNHRYVDPAIDATTKAVFVLDTLQGTAALYPLTYVLVKQTANKTYNLGSFCYSTVVNGWNKAKGWLFPEKASAEEKEPLLTEENRENFATPDLIVTVTTVESHDTQNRHRLFTPSTQTFNHFPKTNSLEQQISNDLEDIEKELEQIEKNDRQPKFCAII</sequence>
<name>A0A370GQS0_9COXI</name>
<evidence type="ECO:0000313" key="2">
    <source>
        <dbReference type="Proteomes" id="UP000254720"/>
    </source>
</evidence>
<evidence type="ECO:0000313" key="1">
    <source>
        <dbReference type="EMBL" id="RDI44834.1"/>
    </source>
</evidence>
<gene>
    <name evidence="1" type="ORF">C8D86_10888</name>
</gene>
<proteinExistence type="predicted"/>